<dbReference type="AlphaFoldDB" id="A0A6V8LZZ0"/>
<proteinExistence type="predicted"/>
<evidence type="ECO:0000313" key="4">
    <source>
        <dbReference type="Proteomes" id="UP000494245"/>
    </source>
</evidence>
<keyword evidence="4" id="KW-1185">Reference proteome</keyword>
<dbReference type="RefSeq" id="WP_173085987.1">
    <property type="nucleotide sequence ID" value="NZ_BLTE01000015.1"/>
</dbReference>
<dbReference type="PANTHER" id="PTHR45228">
    <property type="entry name" value="CYCLIC DI-GMP PHOSPHODIESTERASE TM_0186-RELATED"/>
    <property type="match status" value="1"/>
</dbReference>
<dbReference type="Proteomes" id="UP000494245">
    <property type="component" value="Unassembled WGS sequence"/>
</dbReference>
<dbReference type="Pfam" id="PF13487">
    <property type="entry name" value="HD_5"/>
    <property type="match status" value="1"/>
</dbReference>
<dbReference type="Gene3D" id="3.40.50.2300">
    <property type="match status" value="1"/>
</dbReference>
<gene>
    <name evidence="3" type="primary">hupR1_6</name>
    <name evidence="3" type="ORF">NNJEOMEG_03045</name>
</gene>
<dbReference type="PROSITE" id="PS50110">
    <property type="entry name" value="RESPONSE_REGULATORY"/>
    <property type="match status" value="1"/>
</dbReference>
<dbReference type="InterPro" id="IPR001789">
    <property type="entry name" value="Sig_transdc_resp-reg_receiver"/>
</dbReference>
<protein>
    <submittedName>
        <fullName evidence="3">Hydrogenase transcriptional regulatory protein hupR1</fullName>
    </submittedName>
</protein>
<reference evidence="3 4" key="2">
    <citation type="submission" date="2020-05" db="EMBL/GenBank/DDBJ databases">
        <title>Draft genome sequence of Desulfovibrio sp. strainFSS-1.</title>
        <authorList>
            <person name="Shimoshige H."/>
            <person name="Kobayashi H."/>
            <person name="Maekawa T."/>
        </authorList>
    </citation>
    <scope>NUCLEOTIDE SEQUENCE [LARGE SCALE GENOMIC DNA]</scope>
    <source>
        <strain evidence="3 4">SIID29052-01</strain>
    </source>
</reference>
<comment type="caution">
    <text evidence="3">The sequence shown here is derived from an EMBL/GenBank/DDBJ whole genome shotgun (WGS) entry which is preliminary data.</text>
</comment>
<dbReference type="Gene3D" id="1.10.3210.10">
    <property type="entry name" value="Hypothetical protein af1432"/>
    <property type="match status" value="1"/>
</dbReference>
<dbReference type="SMART" id="SM00448">
    <property type="entry name" value="REC"/>
    <property type="match status" value="1"/>
</dbReference>
<accession>A0A6V8LZZ0</accession>
<feature type="modified residue" description="4-aspartylphosphate" evidence="1">
    <location>
        <position position="50"/>
    </location>
</feature>
<organism evidence="3 4">
    <name type="scientific">Fundidesulfovibrio magnetotacticus</name>
    <dbReference type="NCBI Taxonomy" id="2730080"/>
    <lineage>
        <taxon>Bacteria</taxon>
        <taxon>Pseudomonadati</taxon>
        <taxon>Thermodesulfobacteriota</taxon>
        <taxon>Desulfovibrionia</taxon>
        <taxon>Desulfovibrionales</taxon>
        <taxon>Desulfovibrionaceae</taxon>
        <taxon>Fundidesulfovibrio</taxon>
    </lineage>
</organism>
<dbReference type="InterPro" id="IPR052020">
    <property type="entry name" value="Cyclic_di-GMP/3'3'-cGAMP_PDE"/>
</dbReference>
<evidence type="ECO:0000313" key="3">
    <source>
        <dbReference type="EMBL" id="GFK95187.1"/>
    </source>
</evidence>
<name>A0A6V8LZZ0_9BACT</name>
<dbReference type="PANTHER" id="PTHR45228:SF8">
    <property type="entry name" value="TWO-COMPONENT RESPONSE REGULATOR-RELATED"/>
    <property type="match status" value="1"/>
</dbReference>
<dbReference type="GO" id="GO:0000160">
    <property type="term" value="P:phosphorelay signal transduction system"/>
    <property type="evidence" value="ECO:0007669"/>
    <property type="project" value="InterPro"/>
</dbReference>
<evidence type="ECO:0000256" key="1">
    <source>
        <dbReference type="PROSITE-ProRule" id="PRU00169"/>
    </source>
</evidence>
<reference evidence="3 4" key="1">
    <citation type="submission" date="2020-04" db="EMBL/GenBank/DDBJ databases">
        <authorList>
            <consortium name="Desulfovibrio sp. FSS-1 genome sequencing consortium"/>
            <person name="Shimoshige H."/>
            <person name="Kobayashi H."/>
            <person name="Maekawa T."/>
        </authorList>
    </citation>
    <scope>NUCLEOTIDE SEQUENCE [LARGE SCALE GENOMIC DNA]</scope>
    <source>
        <strain evidence="3 4">SIID29052-01</strain>
    </source>
</reference>
<evidence type="ECO:0000259" key="2">
    <source>
        <dbReference type="PROSITE" id="PS50110"/>
    </source>
</evidence>
<dbReference type="InterPro" id="IPR011006">
    <property type="entry name" value="CheY-like_superfamily"/>
</dbReference>
<keyword evidence="1" id="KW-0597">Phosphoprotein</keyword>
<dbReference type="SUPFAM" id="SSF52172">
    <property type="entry name" value="CheY-like"/>
    <property type="match status" value="1"/>
</dbReference>
<dbReference type="CDD" id="cd17569">
    <property type="entry name" value="REC_HupR-like"/>
    <property type="match status" value="1"/>
</dbReference>
<dbReference type="EMBL" id="BLTE01000015">
    <property type="protein sequence ID" value="GFK95187.1"/>
    <property type="molecule type" value="Genomic_DNA"/>
</dbReference>
<dbReference type="Pfam" id="PF00072">
    <property type="entry name" value="Response_reg"/>
    <property type="match status" value="1"/>
</dbReference>
<feature type="domain" description="Response regulatory" evidence="2">
    <location>
        <begin position="2"/>
        <end position="116"/>
    </location>
</feature>
<sequence length="384" mass="42377">MTVLFVDDDERVLAMFARTLASRFQVETRSDPAEALELVRKGSVAVAVADLRMPGMDGMEFLARAGELSPNTVKIVLTGHADLESAMAGVNEGRLFRFLTKPCDTQTLVRALEAALEQHRLVTAEKELLRGTLHGCIKVLTEILGQTNPEAFGRAERIKRLARAMAPRLRLKDPWKVELAAMLSQIGCIFIPEEIVQRGSCDGSLSPEELQIYHMHPTVGSQLLSSIPRLEDVREMIRHQEDSLADNPAQPRGARLLKICLDFDALESCLGSKVDAVGRLKQTPERYDPAILEAFERYVLADTGVVPRDIRLAELREGMILGEDLMSETGAMLLAKGLEVNPYSLMRLRNLAKAQKVREPFRVLVPMTGAASRQEDAAGEQAAG</sequence>